<gene>
    <name evidence="2" type="ORF">L873DRAFT_443815</name>
</gene>
<keyword evidence="3" id="KW-1185">Reference proteome</keyword>
<evidence type="ECO:0000313" key="3">
    <source>
        <dbReference type="Proteomes" id="UP000276215"/>
    </source>
</evidence>
<sequence>MVATIATVLIISLIGFSSHFLCSTWMIDPSNSTKKTPLLSSSSSSSSSTCT</sequence>
<reference evidence="2 3" key="1">
    <citation type="journal article" date="2018" name="Nat. Ecol. Evol.">
        <title>Pezizomycetes genomes reveal the molecular basis of ectomycorrhizal truffle lifestyle.</title>
        <authorList>
            <person name="Murat C."/>
            <person name="Payen T."/>
            <person name="Noel B."/>
            <person name="Kuo A."/>
            <person name="Morin E."/>
            <person name="Chen J."/>
            <person name="Kohler A."/>
            <person name="Krizsan K."/>
            <person name="Balestrini R."/>
            <person name="Da Silva C."/>
            <person name="Montanini B."/>
            <person name="Hainaut M."/>
            <person name="Levati E."/>
            <person name="Barry K.W."/>
            <person name="Belfiori B."/>
            <person name="Cichocki N."/>
            <person name="Clum A."/>
            <person name="Dockter R.B."/>
            <person name="Fauchery L."/>
            <person name="Guy J."/>
            <person name="Iotti M."/>
            <person name="Le Tacon F."/>
            <person name="Lindquist E.A."/>
            <person name="Lipzen A."/>
            <person name="Malagnac F."/>
            <person name="Mello A."/>
            <person name="Molinier V."/>
            <person name="Miyauchi S."/>
            <person name="Poulain J."/>
            <person name="Riccioni C."/>
            <person name="Rubini A."/>
            <person name="Sitrit Y."/>
            <person name="Splivallo R."/>
            <person name="Traeger S."/>
            <person name="Wang M."/>
            <person name="Zifcakova L."/>
            <person name="Wipf D."/>
            <person name="Zambonelli A."/>
            <person name="Paolocci F."/>
            <person name="Nowrousian M."/>
            <person name="Ottonello S."/>
            <person name="Baldrian P."/>
            <person name="Spatafora J.W."/>
            <person name="Henrissat B."/>
            <person name="Nagy L.G."/>
            <person name="Aury J.M."/>
            <person name="Wincker P."/>
            <person name="Grigoriev I.V."/>
            <person name="Bonfante P."/>
            <person name="Martin F.M."/>
        </authorList>
    </citation>
    <scope>NUCLEOTIDE SEQUENCE [LARGE SCALE GENOMIC DNA]</scope>
    <source>
        <strain evidence="2 3">120613-1</strain>
    </source>
</reference>
<dbReference type="AlphaFoldDB" id="A0A3N4IVW9"/>
<accession>A0A3N4IVW9</accession>
<organism evidence="2 3">
    <name type="scientific">Choiromyces venosus 120613-1</name>
    <dbReference type="NCBI Taxonomy" id="1336337"/>
    <lineage>
        <taxon>Eukaryota</taxon>
        <taxon>Fungi</taxon>
        <taxon>Dikarya</taxon>
        <taxon>Ascomycota</taxon>
        <taxon>Pezizomycotina</taxon>
        <taxon>Pezizomycetes</taxon>
        <taxon>Pezizales</taxon>
        <taxon>Tuberaceae</taxon>
        <taxon>Choiromyces</taxon>
    </lineage>
</organism>
<feature type="region of interest" description="Disordered" evidence="1">
    <location>
        <begin position="31"/>
        <end position="51"/>
    </location>
</feature>
<evidence type="ECO:0000256" key="1">
    <source>
        <dbReference type="SAM" id="MobiDB-lite"/>
    </source>
</evidence>
<evidence type="ECO:0000313" key="2">
    <source>
        <dbReference type="EMBL" id="RPA90342.1"/>
    </source>
</evidence>
<protein>
    <submittedName>
        <fullName evidence="2">Uncharacterized protein</fullName>
    </submittedName>
</protein>
<proteinExistence type="predicted"/>
<feature type="compositionally biased region" description="Low complexity" evidence="1">
    <location>
        <begin position="40"/>
        <end position="51"/>
    </location>
</feature>
<dbReference type="Proteomes" id="UP000276215">
    <property type="component" value="Unassembled WGS sequence"/>
</dbReference>
<name>A0A3N4IVW9_9PEZI</name>
<dbReference type="EMBL" id="ML120529">
    <property type="protein sequence ID" value="RPA90342.1"/>
    <property type="molecule type" value="Genomic_DNA"/>
</dbReference>